<feature type="chain" id="PRO_5028798845" evidence="1">
    <location>
        <begin position="21"/>
        <end position="95"/>
    </location>
</feature>
<proteinExistence type="predicted"/>
<feature type="signal peptide" evidence="1">
    <location>
        <begin position="1"/>
        <end position="20"/>
    </location>
</feature>
<keyword evidence="1" id="KW-0732">Signal</keyword>
<dbReference type="Gene3D" id="2.60.120.260">
    <property type="entry name" value="Galactose-binding domain-like"/>
    <property type="match status" value="1"/>
</dbReference>
<evidence type="ECO:0000256" key="1">
    <source>
        <dbReference type="SAM" id="SignalP"/>
    </source>
</evidence>
<dbReference type="EMBL" id="CP059732">
    <property type="protein sequence ID" value="QMW06169.1"/>
    <property type="molecule type" value="Genomic_DNA"/>
</dbReference>
<dbReference type="AlphaFoldDB" id="A0A7G5H4X7"/>
<protein>
    <submittedName>
        <fullName evidence="2">Uncharacterized protein</fullName>
    </submittedName>
</protein>
<organism evidence="2 3">
    <name type="scientific">Spirosoma foliorum</name>
    <dbReference type="NCBI Taxonomy" id="2710596"/>
    <lineage>
        <taxon>Bacteria</taxon>
        <taxon>Pseudomonadati</taxon>
        <taxon>Bacteroidota</taxon>
        <taxon>Cytophagia</taxon>
        <taxon>Cytophagales</taxon>
        <taxon>Cytophagaceae</taxon>
        <taxon>Spirosoma</taxon>
    </lineage>
</organism>
<keyword evidence="3" id="KW-1185">Reference proteome</keyword>
<gene>
    <name evidence="2" type="ORF">H3H32_15395</name>
</gene>
<name>A0A7G5H4X7_9BACT</name>
<evidence type="ECO:0000313" key="2">
    <source>
        <dbReference type="EMBL" id="QMW06169.1"/>
    </source>
</evidence>
<reference evidence="2 3" key="1">
    <citation type="submission" date="2020-07" db="EMBL/GenBank/DDBJ databases">
        <title>Spirosoma foliorum sp. nov., isolated from the leaves on the Nejang mountain Korea, Republic of.</title>
        <authorList>
            <person name="Ho H."/>
            <person name="Lee Y.-J."/>
            <person name="Nurcahyanto D.-A."/>
            <person name="Kim S.-G."/>
        </authorList>
    </citation>
    <scope>NUCLEOTIDE SEQUENCE [LARGE SCALE GENOMIC DNA]</scope>
    <source>
        <strain evidence="2 3">PL0136</strain>
    </source>
</reference>
<dbReference type="RefSeq" id="WP_182463541.1">
    <property type="nucleotide sequence ID" value="NZ_CP059732.1"/>
</dbReference>
<dbReference type="Proteomes" id="UP000515369">
    <property type="component" value="Chromosome"/>
</dbReference>
<dbReference type="KEGG" id="sfol:H3H32_15395"/>
<evidence type="ECO:0000313" key="3">
    <source>
        <dbReference type="Proteomes" id="UP000515369"/>
    </source>
</evidence>
<sequence length="95" mass="11364">MKKGLSFICLLLSFVSPVLAQKQATWIWYPGDFEIWLGNNMQNRRTERTIFLPPFWKLDSHYNLIDFHKDFDLTQAEAVNYLPLNSSSQRKRWKL</sequence>
<accession>A0A7G5H4X7</accession>